<feature type="region of interest" description="Disordered" evidence="1">
    <location>
        <begin position="43"/>
        <end position="62"/>
    </location>
</feature>
<dbReference type="InterPro" id="IPR010982">
    <property type="entry name" value="Lambda_DNA-bd_dom_sf"/>
</dbReference>
<dbReference type="InterPro" id="IPR001387">
    <property type="entry name" value="Cro/C1-type_HTH"/>
</dbReference>
<sequence>MGWGIMNGTGLTFCDQTCGNFTPSDQCDPPVPSWRTLLRAGSLGGDVASTSPPGGAKLSEAEDEADLGPVARYFRHLVKHVHPADRGPYTLEEISEGIRRQGGPSLSVPYLSQLRSGARPNPTHHVLEALAEFFNQPVSPFFNATEAQHAGEDLALMQALRDSGVKDIALRAMDLSPETRQSISRLIQDMSDLDQRAQANPRRRRKGSSSSDQGSD</sequence>
<keyword evidence="4" id="KW-1185">Reference proteome</keyword>
<gene>
    <name evidence="3" type="ORF">GCM10009613_65780</name>
</gene>
<name>A0ABP4J0Y1_9PSEU</name>
<dbReference type="Proteomes" id="UP001501414">
    <property type="component" value="Unassembled WGS sequence"/>
</dbReference>
<dbReference type="Gene3D" id="1.10.260.40">
    <property type="entry name" value="lambda repressor-like DNA-binding domains"/>
    <property type="match status" value="1"/>
</dbReference>
<comment type="caution">
    <text evidence="3">The sequence shown here is derived from an EMBL/GenBank/DDBJ whole genome shotgun (WGS) entry which is preliminary data.</text>
</comment>
<organism evidence="3 4">
    <name type="scientific">Pseudonocardia kongjuensis</name>
    <dbReference type="NCBI Taxonomy" id="102227"/>
    <lineage>
        <taxon>Bacteria</taxon>
        <taxon>Bacillati</taxon>
        <taxon>Actinomycetota</taxon>
        <taxon>Actinomycetes</taxon>
        <taxon>Pseudonocardiales</taxon>
        <taxon>Pseudonocardiaceae</taxon>
        <taxon>Pseudonocardia</taxon>
    </lineage>
</organism>
<accession>A0ABP4J0Y1</accession>
<evidence type="ECO:0000313" key="4">
    <source>
        <dbReference type="Proteomes" id="UP001501414"/>
    </source>
</evidence>
<reference evidence="4" key="1">
    <citation type="journal article" date="2019" name="Int. J. Syst. Evol. Microbiol.">
        <title>The Global Catalogue of Microorganisms (GCM) 10K type strain sequencing project: providing services to taxonomists for standard genome sequencing and annotation.</title>
        <authorList>
            <consortium name="The Broad Institute Genomics Platform"/>
            <consortium name="The Broad Institute Genome Sequencing Center for Infectious Disease"/>
            <person name="Wu L."/>
            <person name="Ma J."/>
        </authorList>
    </citation>
    <scope>NUCLEOTIDE SEQUENCE [LARGE SCALE GENOMIC DNA]</scope>
    <source>
        <strain evidence="4">JCM 11896</strain>
    </source>
</reference>
<dbReference type="PROSITE" id="PS50943">
    <property type="entry name" value="HTH_CROC1"/>
    <property type="match status" value="1"/>
</dbReference>
<feature type="domain" description="HTH cro/C1-type" evidence="2">
    <location>
        <begin position="106"/>
        <end position="141"/>
    </location>
</feature>
<proteinExistence type="predicted"/>
<evidence type="ECO:0000313" key="3">
    <source>
        <dbReference type="EMBL" id="GAA1404011.1"/>
    </source>
</evidence>
<evidence type="ECO:0000256" key="1">
    <source>
        <dbReference type="SAM" id="MobiDB-lite"/>
    </source>
</evidence>
<evidence type="ECO:0000259" key="2">
    <source>
        <dbReference type="PROSITE" id="PS50943"/>
    </source>
</evidence>
<protein>
    <recommendedName>
        <fullName evidence="2">HTH cro/C1-type domain-containing protein</fullName>
    </recommendedName>
</protein>
<feature type="region of interest" description="Disordered" evidence="1">
    <location>
        <begin position="179"/>
        <end position="216"/>
    </location>
</feature>
<dbReference type="EMBL" id="BAAAJK010000070">
    <property type="protein sequence ID" value="GAA1404011.1"/>
    <property type="molecule type" value="Genomic_DNA"/>
</dbReference>